<dbReference type="Proteomes" id="UP000289220">
    <property type="component" value="Unassembled WGS sequence"/>
</dbReference>
<name>A0A7Z9C635_9CAUL</name>
<sequence>MLRSISAVLFLCLSSSAAWAQEASQPPAPVDSAREDWTLARLPEHDAVVATIGFTSGLNLIARCQGGVYDLMISGLPEAPKNQPTRELGIQVGDEGESKTTVWTVGSQRTMAFSRIPALVARDLAEGGKLQVVIPSDRPGGPRTRYVMDVEPSSQAIAETLTACGRPVIDPREERADQIEGNGQDGLPAAVMWRTMPRPTFPESVRGRSPRMGYVVLSCVAEDDGGLTKCVTESEQPPGYHLGLAVQRSLPRARLKLTDEAAASGRPLAGRLIVFSVNFIMDN</sequence>
<proteinExistence type="predicted"/>
<feature type="signal peptide" evidence="1">
    <location>
        <begin position="1"/>
        <end position="20"/>
    </location>
</feature>
<keyword evidence="1" id="KW-0732">Signal</keyword>
<feature type="chain" id="PRO_5031509691" description="TonB C-terminal domain-containing protein" evidence="1">
    <location>
        <begin position="21"/>
        <end position="283"/>
    </location>
</feature>
<accession>A0A7Z9C635</accession>
<evidence type="ECO:0000313" key="2">
    <source>
        <dbReference type="EMBL" id="VDC50597.1"/>
    </source>
</evidence>
<evidence type="ECO:0000256" key="1">
    <source>
        <dbReference type="SAM" id="SignalP"/>
    </source>
</evidence>
<dbReference type="RefSeq" id="WP_230307644.1">
    <property type="nucleotide sequence ID" value="NZ_UXHF01000041.1"/>
</dbReference>
<evidence type="ECO:0000313" key="3">
    <source>
        <dbReference type="Proteomes" id="UP000289220"/>
    </source>
</evidence>
<dbReference type="EMBL" id="UXHF01000041">
    <property type="protein sequence ID" value="VDC50597.1"/>
    <property type="molecule type" value="Genomic_DNA"/>
</dbReference>
<evidence type="ECO:0008006" key="4">
    <source>
        <dbReference type="Google" id="ProtNLM"/>
    </source>
</evidence>
<dbReference type="AlphaFoldDB" id="A0A7Z9C635"/>
<comment type="caution">
    <text evidence="2">The sequence shown here is derived from an EMBL/GenBank/DDBJ whole genome shotgun (WGS) entry which is preliminary data.</text>
</comment>
<organism evidence="2 3">
    <name type="scientific">Brevundimonas mediterranea</name>
    <dbReference type="NCBI Taxonomy" id="74329"/>
    <lineage>
        <taxon>Bacteria</taxon>
        <taxon>Pseudomonadati</taxon>
        <taxon>Pseudomonadota</taxon>
        <taxon>Alphaproteobacteria</taxon>
        <taxon>Caulobacterales</taxon>
        <taxon>Caulobacteraceae</taxon>
        <taxon>Brevundimonas</taxon>
    </lineage>
</organism>
<reference evidence="2 3" key="1">
    <citation type="submission" date="2018-11" db="EMBL/GenBank/DDBJ databases">
        <authorList>
            <person name="Peiro R."/>
            <person name="Begona"/>
            <person name="Cbmso G."/>
            <person name="Lopez M."/>
            <person name="Gonzalez S."/>
            <person name="Sacristan E."/>
            <person name="Castillo E."/>
        </authorList>
    </citation>
    <scope>NUCLEOTIDE SEQUENCE [LARGE SCALE GENOMIC DNA]</scope>
    <source>
        <strain evidence="2">Brev_genome</strain>
    </source>
</reference>
<keyword evidence="3" id="KW-1185">Reference proteome</keyword>
<gene>
    <name evidence="2" type="ORF">BREV_BREV_02085</name>
</gene>
<protein>
    <recommendedName>
        <fullName evidence="4">TonB C-terminal domain-containing protein</fullName>
    </recommendedName>
</protein>